<proteinExistence type="predicted"/>
<dbReference type="Proteomes" id="UP000245138">
    <property type="component" value="Unassembled WGS sequence"/>
</dbReference>
<evidence type="ECO:0000313" key="2">
    <source>
        <dbReference type="Proteomes" id="UP000245138"/>
    </source>
</evidence>
<keyword evidence="2" id="KW-1185">Reference proteome</keyword>
<dbReference type="RefSeq" id="WP_109055433.1">
    <property type="nucleotide sequence ID" value="NZ_QDKJ01000013.1"/>
</dbReference>
<reference evidence="1 2" key="1">
    <citation type="submission" date="2018-04" db="EMBL/GenBank/DDBJ databases">
        <title>Brenneria corticis sp.nov.</title>
        <authorList>
            <person name="Li Y."/>
        </authorList>
    </citation>
    <scope>NUCLEOTIDE SEQUENCE [LARGE SCALE GENOMIC DNA]</scope>
    <source>
        <strain evidence="1 2">LMG 27715</strain>
    </source>
</reference>
<name>A0A2U1TMP1_9GAMM</name>
<dbReference type="OrthoDB" id="6481051at2"/>
<evidence type="ECO:0000313" key="1">
    <source>
        <dbReference type="EMBL" id="PWC10687.1"/>
    </source>
</evidence>
<protein>
    <submittedName>
        <fullName evidence="1">Uncharacterized protein</fullName>
    </submittedName>
</protein>
<comment type="caution">
    <text evidence="1">The sequence shown here is derived from an EMBL/GenBank/DDBJ whole genome shotgun (WGS) entry which is preliminary data.</text>
</comment>
<dbReference type="EMBL" id="QDKJ01000013">
    <property type="protein sequence ID" value="PWC10687.1"/>
    <property type="molecule type" value="Genomic_DNA"/>
</dbReference>
<accession>A0A2U1TMP1</accession>
<organism evidence="1 2">
    <name type="scientific">Brenneria roseae subsp. americana</name>
    <dbReference type="NCBI Taxonomy" id="1508507"/>
    <lineage>
        <taxon>Bacteria</taxon>
        <taxon>Pseudomonadati</taxon>
        <taxon>Pseudomonadota</taxon>
        <taxon>Gammaproteobacteria</taxon>
        <taxon>Enterobacterales</taxon>
        <taxon>Pectobacteriaceae</taxon>
        <taxon>Brenneria</taxon>
    </lineage>
</organism>
<sequence length="79" mass="8924">MNVLEFIAKHVREDLLGKGYTPGAAQGGVDKALEYYRRVSQSSGKGRMIDDCLREGRLWAEKYSLKPNKDKGAPARNRR</sequence>
<dbReference type="AlphaFoldDB" id="A0A2U1TMP1"/>
<gene>
    <name evidence="1" type="ORF">B4923_16350</name>
</gene>